<feature type="transmembrane region" description="Helical" evidence="11">
    <location>
        <begin position="106"/>
        <end position="128"/>
    </location>
</feature>
<evidence type="ECO:0000256" key="7">
    <source>
        <dbReference type="ARBA" id="ARBA00022692"/>
    </source>
</evidence>
<dbReference type="PROSITE" id="PS50928">
    <property type="entry name" value="ABC_TM1"/>
    <property type="match status" value="1"/>
</dbReference>
<keyword evidence="5" id="KW-1003">Cell membrane</keyword>
<evidence type="ECO:0000259" key="12">
    <source>
        <dbReference type="PROSITE" id="PS50928"/>
    </source>
</evidence>
<evidence type="ECO:0000313" key="13">
    <source>
        <dbReference type="EMBL" id="OAP47350.1"/>
    </source>
</evidence>
<evidence type="ECO:0000256" key="2">
    <source>
        <dbReference type="ARBA" id="ARBA00004651"/>
    </source>
</evidence>
<dbReference type="GO" id="GO:0055085">
    <property type="term" value="P:transmembrane transport"/>
    <property type="evidence" value="ECO:0007669"/>
    <property type="project" value="InterPro"/>
</dbReference>
<dbReference type="STRING" id="36856.ATB98_22175"/>
<evidence type="ECO:0000256" key="3">
    <source>
        <dbReference type="ARBA" id="ARBA00009047"/>
    </source>
</evidence>
<feature type="transmembrane region" description="Helical" evidence="11">
    <location>
        <begin position="182"/>
        <end position="207"/>
    </location>
</feature>
<evidence type="ECO:0000256" key="8">
    <source>
        <dbReference type="ARBA" id="ARBA00022989"/>
    </source>
</evidence>
<keyword evidence="14" id="KW-1185">Reference proteome</keyword>
<evidence type="ECO:0000256" key="10">
    <source>
        <dbReference type="ARBA" id="ARBA00041109"/>
    </source>
</evidence>
<keyword evidence="6" id="KW-0762">Sugar transport</keyword>
<organism evidence="13 14">
    <name type="scientific">Sinorhizobium saheli</name>
    <dbReference type="NCBI Taxonomy" id="36856"/>
    <lineage>
        <taxon>Bacteria</taxon>
        <taxon>Pseudomonadati</taxon>
        <taxon>Pseudomonadota</taxon>
        <taxon>Alphaproteobacteria</taxon>
        <taxon>Hyphomicrobiales</taxon>
        <taxon>Rhizobiaceae</taxon>
        <taxon>Sinorhizobium/Ensifer group</taxon>
        <taxon>Sinorhizobium</taxon>
    </lineage>
</organism>
<proteinExistence type="inferred from homology"/>
<keyword evidence="7 11" id="KW-0812">Transmembrane</keyword>
<keyword evidence="8 11" id="KW-1133">Transmembrane helix</keyword>
<feature type="transmembrane region" description="Helical" evidence="11">
    <location>
        <begin position="140"/>
        <end position="161"/>
    </location>
</feature>
<evidence type="ECO:0000256" key="11">
    <source>
        <dbReference type="RuleBase" id="RU363032"/>
    </source>
</evidence>
<name>A0A178YIM5_SINSA</name>
<dbReference type="PANTHER" id="PTHR32243">
    <property type="entry name" value="MALTOSE TRANSPORT SYSTEM PERMEASE-RELATED"/>
    <property type="match status" value="1"/>
</dbReference>
<dbReference type="Proteomes" id="UP000078507">
    <property type="component" value="Unassembled WGS sequence"/>
</dbReference>
<protein>
    <recommendedName>
        <fullName evidence="10">Maltose/maltodextrin transport system permease protein MalG</fullName>
    </recommendedName>
</protein>
<dbReference type="EMBL" id="LNQB01000065">
    <property type="protein sequence ID" value="OAP47350.1"/>
    <property type="molecule type" value="Genomic_DNA"/>
</dbReference>
<comment type="function">
    <text evidence="1">Part of the ABC transporter complex MalEFGK involved in maltose/maltodextrin import. Probably responsible for the translocation of the substrate across the membrane.</text>
</comment>
<evidence type="ECO:0000256" key="9">
    <source>
        <dbReference type="ARBA" id="ARBA00023136"/>
    </source>
</evidence>
<sequence>MSDQMRNRLMLAVALVLAAIYLFPLYWMYITALKTGSAMFATPPKFLPSEPQWSIYAHVWESRNMGRYLWNSLVIALGAVSLIAVLGVGCAYVLARYRSVWVDIGLFLILMLQVLPASLMVTPIFVGFSQFGLLDTPRLAVILAIAAKSMPFFVVLVRATFMSVPMELEEAALVDGNSRFGAFFNIVLPLARNGILVSAILIFMQAFGEFVYSKSMIQAVELQPASVGLNSFMGPNTNEWNNIMAYATIYVTPVLAVFILLQRRIVSGLTSGALK</sequence>
<evidence type="ECO:0000256" key="6">
    <source>
        <dbReference type="ARBA" id="ARBA00022597"/>
    </source>
</evidence>
<dbReference type="RefSeq" id="WP_066871651.1">
    <property type="nucleotide sequence ID" value="NZ_LNQB01000065.1"/>
</dbReference>
<evidence type="ECO:0000313" key="14">
    <source>
        <dbReference type="Proteomes" id="UP000078507"/>
    </source>
</evidence>
<dbReference type="CDD" id="cd06261">
    <property type="entry name" value="TM_PBP2"/>
    <property type="match status" value="1"/>
</dbReference>
<feature type="transmembrane region" description="Helical" evidence="11">
    <location>
        <begin position="243"/>
        <end position="261"/>
    </location>
</feature>
<comment type="subcellular location">
    <subcellularLocation>
        <location evidence="2 11">Cell membrane</location>
        <topology evidence="2 11">Multi-pass membrane protein</topology>
    </subcellularLocation>
</comment>
<dbReference type="AlphaFoldDB" id="A0A178YIM5"/>
<dbReference type="InterPro" id="IPR000515">
    <property type="entry name" value="MetI-like"/>
</dbReference>
<evidence type="ECO:0000256" key="1">
    <source>
        <dbReference type="ARBA" id="ARBA00002264"/>
    </source>
</evidence>
<accession>A0A178YIM5</accession>
<dbReference type="Pfam" id="PF00528">
    <property type="entry name" value="BPD_transp_1"/>
    <property type="match status" value="1"/>
</dbReference>
<reference evidence="13 14" key="1">
    <citation type="submission" date="2015-11" db="EMBL/GenBank/DDBJ databases">
        <title>Ensifer anhuiense sp. nov., an effective nitrogen fixation bacterium with Glycine soja.</title>
        <authorList>
            <person name="Yan H."/>
            <person name="Chen W."/>
        </authorList>
    </citation>
    <scope>NUCLEOTIDE SEQUENCE [LARGE SCALE GENOMIC DNA]</scope>
    <source>
        <strain evidence="13 14">LMG 7837</strain>
    </source>
</reference>
<dbReference type="SUPFAM" id="SSF161098">
    <property type="entry name" value="MetI-like"/>
    <property type="match status" value="1"/>
</dbReference>
<dbReference type="InterPro" id="IPR035906">
    <property type="entry name" value="MetI-like_sf"/>
</dbReference>
<dbReference type="Gene3D" id="1.10.3720.10">
    <property type="entry name" value="MetI-like"/>
    <property type="match status" value="1"/>
</dbReference>
<comment type="caution">
    <text evidence="13">The sequence shown here is derived from an EMBL/GenBank/DDBJ whole genome shotgun (WGS) entry which is preliminary data.</text>
</comment>
<feature type="transmembrane region" description="Helical" evidence="11">
    <location>
        <begin position="68"/>
        <end position="94"/>
    </location>
</feature>
<gene>
    <name evidence="13" type="ORF">ATB98_22175</name>
</gene>
<dbReference type="OrthoDB" id="7336191at2"/>
<feature type="domain" description="ABC transmembrane type-1" evidence="12">
    <location>
        <begin position="69"/>
        <end position="261"/>
    </location>
</feature>
<evidence type="ECO:0000256" key="5">
    <source>
        <dbReference type="ARBA" id="ARBA00022475"/>
    </source>
</evidence>
<comment type="similarity">
    <text evidence="3">Belongs to the binding-protein-dependent transport system permease family. MalFG subfamily.</text>
</comment>
<dbReference type="InterPro" id="IPR050901">
    <property type="entry name" value="BP-dep_ABC_trans_perm"/>
</dbReference>
<evidence type="ECO:0000256" key="4">
    <source>
        <dbReference type="ARBA" id="ARBA00022448"/>
    </source>
</evidence>
<dbReference type="PANTHER" id="PTHR32243:SF50">
    <property type="entry name" value="MALTOSE_MALTODEXTRIN TRANSPORT SYSTEM PERMEASE PROTEIN MALG"/>
    <property type="match status" value="1"/>
</dbReference>
<keyword evidence="4 11" id="KW-0813">Transport</keyword>
<keyword evidence="9 11" id="KW-0472">Membrane</keyword>
<dbReference type="GO" id="GO:0005886">
    <property type="term" value="C:plasma membrane"/>
    <property type="evidence" value="ECO:0007669"/>
    <property type="project" value="UniProtKB-SubCell"/>
</dbReference>
<feature type="transmembrane region" description="Helical" evidence="11">
    <location>
        <begin position="9"/>
        <end position="30"/>
    </location>
</feature>